<dbReference type="PANTHER" id="PTHR38658">
    <property type="entry name" value="OXPP CYCLE PROTEIN OPCA-RELATED"/>
    <property type="match status" value="1"/>
</dbReference>
<name>A0A6G9YKA5_9NOCA</name>
<dbReference type="KEGG" id="nah:F5544_27600"/>
<dbReference type="PANTHER" id="PTHR38658:SF1">
    <property type="entry name" value="OXPP CYCLE PROTEIN OPCA-RELATED"/>
    <property type="match status" value="1"/>
</dbReference>
<sequence>MGSRVGRRDARPHRAGMAAAVIIDMPDTTTGDVTKRLVQLRESNGVITMGRVLTLVVCTLDSSEAEDAIDAANDASREHPCRVVVLARGDREAQTRLDAQIRVGGDAGAAEVIVLRLQGELVSHESSVVIPFLLPDTPVVAWWPRGAPEFPSKDSVGRLATRRITDATFAPDPLSAIKRRRGSYATGDTDLAWSRITYWRALLAAAMDEPPYEPVSSVTVSGLRDEPALDMLAGWFAARLDCPVVRRTGALRVEVHRPSASIAIERPQTGRTATLTRTGDPDQRIALARRETNECLAEELRRLDADEIYAEALAGIEKVTYE</sequence>
<dbReference type="Pfam" id="PF20171">
    <property type="entry name" value="OpcA_G6PD_C"/>
    <property type="match status" value="1"/>
</dbReference>
<keyword evidence="4" id="KW-1185">Reference proteome</keyword>
<evidence type="ECO:0000259" key="1">
    <source>
        <dbReference type="Pfam" id="PF10128"/>
    </source>
</evidence>
<proteinExistence type="predicted"/>
<evidence type="ECO:0000259" key="2">
    <source>
        <dbReference type="Pfam" id="PF20171"/>
    </source>
</evidence>
<reference evidence="3 4" key="1">
    <citation type="journal article" date="2019" name="ACS Chem. Biol.">
        <title>Identification and Mobilization of a Cryptic Antibiotic Biosynthesis Gene Locus from a Human-Pathogenic Nocardia Isolate.</title>
        <authorList>
            <person name="Herisse M."/>
            <person name="Ishida K."/>
            <person name="Porter J.L."/>
            <person name="Howden B."/>
            <person name="Hertweck C."/>
            <person name="Stinear T.P."/>
            <person name="Pidot S.J."/>
        </authorList>
    </citation>
    <scope>NUCLEOTIDE SEQUENCE [LARGE SCALE GENOMIC DNA]</scope>
    <source>
        <strain evidence="3 4">AUSMDU00012717</strain>
    </source>
</reference>
<accession>A0A6G9YKA5</accession>
<organism evidence="3 4">
    <name type="scientific">Nocardia arthritidis</name>
    <dbReference type="NCBI Taxonomy" id="228602"/>
    <lineage>
        <taxon>Bacteria</taxon>
        <taxon>Bacillati</taxon>
        <taxon>Actinomycetota</taxon>
        <taxon>Actinomycetes</taxon>
        <taxon>Mycobacteriales</taxon>
        <taxon>Nocardiaceae</taxon>
        <taxon>Nocardia</taxon>
    </lineage>
</organism>
<dbReference type="Proteomes" id="UP000503540">
    <property type="component" value="Chromosome"/>
</dbReference>
<protein>
    <submittedName>
        <fullName evidence="3">Glucose-6-phosphate dehydrogenase assembly protein OpcA</fullName>
    </submittedName>
</protein>
<dbReference type="Pfam" id="PF10128">
    <property type="entry name" value="OpcA_G6PD_assem"/>
    <property type="match status" value="1"/>
</dbReference>
<feature type="domain" description="Glucose-6-phosphate dehydrogenase assembly protein OpcA N-terminal" evidence="1">
    <location>
        <begin position="72"/>
        <end position="181"/>
    </location>
</feature>
<evidence type="ECO:0000313" key="3">
    <source>
        <dbReference type="EMBL" id="QIS13373.1"/>
    </source>
</evidence>
<evidence type="ECO:0000313" key="4">
    <source>
        <dbReference type="Proteomes" id="UP000503540"/>
    </source>
</evidence>
<dbReference type="InterPro" id="IPR046802">
    <property type="entry name" value="OpcA_G6PD_C"/>
</dbReference>
<dbReference type="AlphaFoldDB" id="A0A6G9YKA5"/>
<gene>
    <name evidence="3" type="primary">opcA</name>
    <name evidence="3" type="ORF">F5544_27600</name>
</gene>
<feature type="domain" description="Glucose-6-phosphate dehydrogenase assembly protein OpcA C-terminal" evidence="2">
    <location>
        <begin position="187"/>
        <end position="313"/>
    </location>
</feature>
<dbReference type="NCBIfam" id="TIGR00534">
    <property type="entry name" value="OpcA"/>
    <property type="match status" value="1"/>
</dbReference>
<dbReference type="InterPro" id="IPR004555">
    <property type="entry name" value="G6PDH_assembly_OpcA"/>
</dbReference>
<dbReference type="EMBL" id="CP046172">
    <property type="protein sequence ID" value="QIS13373.1"/>
    <property type="molecule type" value="Genomic_DNA"/>
</dbReference>
<dbReference type="InterPro" id="IPR046801">
    <property type="entry name" value="OpcA_G6PD_N"/>
</dbReference>